<protein>
    <submittedName>
        <fullName evidence="2">Uncharacterized protein</fullName>
    </submittedName>
</protein>
<evidence type="ECO:0000256" key="1">
    <source>
        <dbReference type="SAM" id="MobiDB-lite"/>
    </source>
</evidence>
<evidence type="ECO:0000313" key="3">
    <source>
        <dbReference type="Proteomes" id="UP000315295"/>
    </source>
</evidence>
<evidence type="ECO:0000313" key="2">
    <source>
        <dbReference type="EMBL" id="TQD88709.1"/>
    </source>
</evidence>
<proteinExistence type="predicted"/>
<sequence length="59" mass="6320">MKRLHRGGDHPEMQKTENMKRFRRGDHPEMPKKTVDAGASGGGEEGITCGRGGATKGLG</sequence>
<reference evidence="2 3" key="1">
    <citation type="journal article" date="2019" name="G3 (Bethesda)">
        <title>Sequencing of a Wild Apple (Malus baccata) Genome Unravels the Differences Between Cultivated and Wild Apple Species Regarding Disease Resistance and Cold Tolerance.</title>
        <authorList>
            <person name="Chen X."/>
        </authorList>
    </citation>
    <scope>NUCLEOTIDE SEQUENCE [LARGE SCALE GENOMIC DNA]</scope>
    <source>
        <strain evidence="3">cv. Shandingzi</strain>
        <tissue evidence="2">Leaves</tissue>
    </source>
</reference>
<feature type="region of interest" description="Disordered" evidence="1">
    <location>
        <begin position="1"/>
        <end position="59"/>
    </location>
</feature>
<dbReference type="EMBL" id="VIEB01000502">
    <property type="protein sequence ID" value="TQD88709.1"/>
    <property type="molecule type" value="Genomic_DNA"/>
</dbReference>
<feature type="compositionally biased region" description="Basic and acidic residues" evidence="1">
    <location>
        <begin position="1"/>
        <end position="35"/>
    </location>
</feature>
<name>A0A540LQX3_MALBA</name>
<dbReference type="Proteomes" id="UP000315295">
    <property type="component" value="Unassembled WGS sequence"/>
</dbReference>
<organism evidence="2 3">
    <name type="scientific">Malus baccata</name>
    <name type="common">Siberian crab apple</name>
    <name type="synonym">Pyrus baccata</name>
    <dbReference type="NCBI Taxonomy" id="106549"/>
    <lineage>
        <taxon>Eukaryota</taxon>
        <taxon>Viridiplantae</taxon>
        <taxon>Streptophyta</taxon>
        <taxon>Embryophyta</taxon>
        <taxon>Tracheophyta</taxon>
        <taxon>Spermatophyta</taxon>
        <taxon>Magnoliopsida</taxon>
        <taxon>eudicotyledons</taxon>
        <taxon>Gunneridae</taxon>
        <taxon>Pentapetalae</taxon>
        <taxon>rosids</taxon>
        <taxon>fabids</taxon>
        <taxon>Rosales</taxon>
        <taxon>Rosaceae</taxon>
        <taxon>Amygdaloideae</taxon>
        <taxon>Maleae</taxon>
        <taxon>Malus</taxon>
    </lineage>
</organism>
<dbReference type="AlphaFoldDB" id="A0A540LQX3"/>
<feature type="compositionally biased region" description="Gly residues" evidence="1">
    <location>
        <begin position="39"/>
        <end position="59"/>
    </location>
</feature>
<accession>A0A540LQX3</accession>
<comment type="caution">
    <text evidence="2">The sequence shown here is derived from an EMBL/GenBank/DDBJ whole genome shotgun (WGS) entry which is preliminary data.</text>
</comment>
<gene>
    <name evidence="2" type="ORF">C1H46_025720</name>
</gene>
<keyword evidence="3" id="KW-1185">Reference proteome</keyword>